<keyword evidence="3" id="KW-1185">Reference proteome</keyword>
<name>A0A3M7PDH5_BRAPC</name>
<gene>
    <name evidence="2" type="ORF">BpHYR1_042978</name>
</gene>
<accession>A0A3M7PDH5</accession>
<comment type="caution">
    <text evidence="2">The sequence shown here is derived from an EMBL/GenBank/DDBJ whole genome shotgun (WGS) entry which is preliminary data.</text>
</comment>
<evidence type="ECO:0000256" key="1">
    <source>
        <dbReference type="SAM" id="Phobius"/>
    </source>
</evidence>
<dbReference type="AlphaFoldDB" id="A0A3M7PDH5"/>
<dbReference type="EMBL" id="REGN01011669">
    <property type="protein sequence ID" value="RMZ97053.1"/>
    <property type="molecule type" value="Genomic_DNA"/>
</dbReference>
<keyword evidence="1" id="KW-0812">Transmembrane</keyword>
<feature type="transmembrane region" description="Helical" evidence="1">
    <location>
        <begin position="7"/>
        <end position="24"/>
    </location>
</feature>
<dbReference type="STRING" id="10195.A0A3M7PDH5"/>
<keyword evidence="1" id="KW-0472">Membrane</keyword>
<reference evidence="2 3" key="1">
    <citation type="journal article" date="2018" name="Sci. Rep.">
        <title>Genomic signatures of local adaptation to the degree of environmental predictability in rotifers.</title>
        <authorList>
            <person name="Franch-Gras L."/>
            <person name="Hahn C."/>
            <person name="Garcia-Roger E.M."/>
            <person name="Carmona M.J."/>
            <person name="Serra M."/>
            <person name="Gomez A."/>
        </authorList>
    </citation>
    <scope>NUCLEOTIDE SEQUENCE [LARGE SCALE GENOMIC DNA]</scope>
    <source>
        <strain evidence="2">HYR1</strain>
    </source>
</reference>
<dbReference type="OrthoDB" id="10001675at2759"/>
<evidence type="ECO:0000313" key="2">
    <source>
        <dbReference type="EMBL" id="RMZ97053.1"/>
    </source>
</evidence>
<sequence>MKCKKCLFIYVQFILLMLFFYNFGSQSNDSFTNPQQNFESTLSPPKTDNLEEALLKLNEKLLLSENKEFSQNGEDGVIQEILKQFLNKNRGNYVEIGAGNGIESNTRYLRENNKWNGISFDFNNNNQKLNVMMQKITHMNILKILKKFKIDHNLDLLSIDTDFSDYWILEKILSEYHPKIVIHEINQQPPDECVSVTKLNGLALWDNNSKYYGASICAYFCLAYRFDYSMIYCESQGINCFWIQNDILREKFGKLSINAIRNVLNATFLFKEQKEKYQEQNRRSWTQIEKVKFYSKPNIVNF</sequence>
<dbReference type="Proteomes" id="UP000276133">
    <property type="component" value="Unassembled WGS sequence"/>
</dbReference>
<organism evidence="2 3">
    <name type="scientific">Brachionus plicatilis</name>
    <name type="common">Marine rotifer</name>
    <name type="synonym">Brachionus muelleri</name>
    <dbReference type="NCBI Taxonomy" id="10195"/>
    <lineage>
        <taxon>Eukaryota</taxon>
        <taxon>Metazoa</taxon>
        <taxon>Spiralia</taxon>
        <taxon>Gnathifera</taxon>
        <taxon>Rotifera</taxon>
        <taxon>Eurotatoria</taxon>
        <taxon>Monogononta</taxon>
        <taxon>Pseudotrocha</taxon>
        <taxon>Ploima</taxon>
        <taxon>Brachionidae</taxon>
        <taxon>Brachionus</taxon>
    </lineage>
</organism>
<proteinExistence type="predicted"/>
<keyword evidence="1" id="KW-1133">Transmembrane helix</keyword>
<evidence type="ECO:0000313" key="3">
    <source>
        <dbReference type="Proteomes" id="UP000276133"/>
    </source>
</evidence>
<protein>
    <submittedName>
        <fullName evidence="2">Signal recognition particle subunit</fullName>
    </submittedName>
</protein>